<evidence type="ECO:0000313" key="2">
    <source>
        <dbReference type="Proteomes" id="UP000006298"/>
    </source>
</evidence>
<gene>
    <name evidence="1" type="ORF">BCD7_0061</name>
</gene>
<evidence type="ECO:0000313" key="1">
    <source>
        <dbReference type="EMBL" id="AEZ50508.1"/>
    </source>
</evidence>
<proteinExistence type="predicted"/>
<keyword evidence="2" id="KW-1185">Reference proteome</keyword>
<organism evidence="1 2">
    <name type="scientific">Bacillus phage BCD7</name>
    <dbReference type="NCBI Taxonomy" id="1136534"/>
    <lineage>
        <taxon>Viruses</taxon>
        <taxon>Duplodnaviria</taxon>
        <taxon>Heunggongvirae</taxon>
        <taxon>Uroviricota</taxon>
        <taxon>Caudoviricetes</taxon>
        <taxon>Becedseptimavirus</taxon>
        <taxon>Becedseptimavirus BCD7</taxon>
    </lineage>
</organism>
<dbReference type="GeneID" id="14011580"/>
<sequence>MMGGNISNRCAPYIGFDIDSLMFEAEESTFRGNLMKFFLNEEQLLFKRKIKSEFIKTLNAVWKQDVSIVLVTRQYTDIESLENFLNAEFIPYTRIVVVRSTDYIGDFPYHYFFTADDTLISIASSKHFMHIDDIWRVLK</sequence>
<dbReference type="Proteomes" id="UP000006298">
    <property type="component" value="Segment"/>
</dbReference>
<dbReference type="KEGG" id="vg:14011580"/>
<dbReference type="EMBL" id="JN712910">
    <property type="protein sequence ID" value="AEZ50508.1"/>
    <property type="molecule type" value="Genomic_DNA"/>
</dbReference>
<dbReference type="RefSeq" id="YP_007005912.1">
    <property type="nucleotide sequence ID" value="NC_019515.1"/>
</dbReference>
<reference evidence="1 2" key="1">
    <citation type="submission" date="2011-09" db="EMBL/GenBank/DDBJ databases">
        <title>Complete Genome Sequence of Bacillus cereus Bacteriophage BCD7.</title>
        <authorList>
            <person name="Lee J.-H."/>
            <person name="Shin H."/>
            <person name="Son B."/>
            <person name="Ryu S."/>
        </authorList>
    </citation>
    <scope>NUCLEOTIDE SEQUENCE [LARGE SCALE GENOMIC DNA]</scope>
</reference>
<protein>
    <submittedName>
        <fullName evidence="1">Uncharacterized protein</fullName>
    </submittedName>
</protein>
<name>J9PTY6_9CAUD</name>
<accession>J9PTY6</accession>